<evidence type="ECO:0000259" key="1">
    <source>
        <dbReference type="Pfam" id="PF02230"/>
    </source>
</evidence>
<protein>
    <submittedName>
        <fullName evidence="2">Alpha/beta hydrolase</fullName>
    </submittedName>
</protein>
<dbReference type="Pfam" id="PF02230">
    <property type="entry name" value="Abhydrolase_2"/>
    <property type="match status" value="1"/>
</dbReference>
<accession>A0ABW4FPC7</accession>
<reference evidence="3" key="1">
    <citation type="journal article" date="2019" name="Int. J. Syst. Evol. Microbiol.">
        <title>The Global Catalogue of Microorganisms (GCM) 10K type strain sequencing project: providing services to taxonomists for standard genome sequencing and annotation.</title>
        <authorList>
            <consortium name="The Broad Institute Genomics Platform"/>
            <consortium name="The Broad Institute Genome Sequencing Center for Infectious Disease"/>
            <person name="Wu L."/>
            <person name="Ma J."/>
        </authorList>
    </citation>
    <scope>NUCLEOTIDE SEQUENCE [LARGE SCALE GENOMIC DNA]</scope>
    <source>
        <strain evidence="3">JCM 12165</strain>
    </source>
</reference>
<dbReference type="InterPro" id="IPR029058">
    <property type="entry name" value="AB_hydrolase_fold"/>
</dbReference>
<gene>
    <name evidence="2" type="ORF">ACFSCY_22670</name>
</gene>
<feature type="domain" description="Phospholipase/carboxylesterase/thioesterase" evidence="1">
    <location>
        <begin position="76"/>
        <end position="213"/>
    </location>
</feature>
<keyword evidence="2" id="KW-0378">Hydrolase</keyword>
<organism evidence="2 3">
    <name type="scientific">Pseudonocardia aurantiaca</name>
    <dbReference type="NCBI Taxonomy" id="75290"/>
    <lineage>
        <taxon>Bacteria</taxon>
        <taxon>Bacillati</taxon>
        <taxon>Actinomycetota</taxon>
        <taxon>Actinomycetes</taxon>
        <taxon>Pseudonocardiales</taxon>
        <taxon>Pseudonocardiaceae</taxon>
        <taxon>Pseudonocardia</taxon>
    </lineage>
</organism>
<name>A0ABW4FPC7_9PSEU</name>
<dbReference type="Proteomes" id="UP001597145">
    <property type="component" value="Unassembled WGS sequence"/>
</dbReference>
<dbReference type="SUPFAM" id="SSF53474">
    <property type="entry name" value="alpha/beta-Hydrolases"/>
    <property type="match status" value="1"/>
</dbReference>
<keyword evidence="3" id="KW-1185">Reference proteome</keyword>
<dbReference type="RefSeq" id="WP_343981020.1">
    <property type="nucleotide sequence ID" value="NZ_BAAAJG010000012.1"/>
</dbReference>
<dbReference type="Gene3D" id="3.40.50.1820">
    <property type="entry name" value="alpha/beta hydrolase"/>
    <property type="match status" value="1"/>
</dbReference>
<dbReference type="GO" id="GO:0016787">
    <property type="term" value="F:hydrolase activity"/>
    <property type="evidence" value="ECO:0007669"/>
    <property type="project" value="UniProtKB-KW"/>
</dbReference>
<evidence type="ECO:0000313" key="3">
    <source>
        <dbReference type="Proteomes" id="UP001597145"/>
    </source>
</evidence>
<sequence>MIGYYQPNSLGPMPKPTHAHSFLAGTDTTRAPLVLLHGSAGTESDLMPLADELAPGATKLGIRGTVAMGGGHAFFHRFPDRRVDEADIAARVPVLAEFIETSCAGYNLTRRPMAIGFSNGAIMAAALLMTHPGLLAGAILFRPLSPFTHDPPYRLDSTPVLIIDGAKDSRRSSGDGLRLAERLRRAGALVNHHLLPVGHSITAEDGGIAHEWLRALKL</sequence>
<comment type="caution">
    <text evidence="2">The sequence shown here is derived from an EMBL/GenBank/DDBJ whole genome shotgun (WGS) entry which is preliminary data.</text>
</comment>
<dbReference type="EMBL" id="JBHUCP010000017">
    <property type="protein sequence ID" value="MFD1532238.1"/>
    <property type="molecule type" value="Genomic_DNA"/>
</dbReference>
<proteinExistence type="predicted"/>
<evidence type="ECO:0000313" key="2">
    <source>
        <dbReference type="EMBL" id="MFD1532238.1"/>
    </source>
</evidence>
<dbReference type="InterPro" id="IPR003140">
    <property type="entry name" value="PLipase/COase/thioEstase"/>
</dbReference>